<dbReference type="Pfam" id="PF13742">
    <property type="entry name" value="tRNA_anti_2"/>
    <property type="match status" value="1"/>
</dbReference>
<evidence type="ECO:0000256" key="7">
    <source>
        <dbReference type="SAM" id="Coils"/>
    </source>
</evidence>
<accession>B4S4I1</accession>
<comment type="catalytic activity">
    <reaction evidence="5 6">
        <text>Exonucleolytic cleavage in either 5'- to 3'- or 3'- to 5'-direction to yield nucleoside 5'-phosphates.</text>
        <dbReference type="EC" id="3.1.11.6"/>
    </reaction>
</comment>
<evidence type="ECO:0000256" key="3">
    <source>
        <dbReference type="ARBA" id="ARBA00022801"/>
    </source>
</evidence>
<keyword evidence="7" id="KW-0175">Coiled coil</keyword>
<dbReference type="STRING" id="290512.Paes_1865"/>
<keyword evidence="2 5" id="KW-0540">Nuclease</keyword>
<keyword evidence="4 5" id="KW-0269">Exonuclease</keyword>
<comment type="subcellular location">
    <subcellularLocation>
        <location evidence="5 6">Cytoplasm</location>
    </subcellularLocation>
</comment>
<dbReference type="NCBIfam" id="TIGR00237">
    <property type="entry name" value="xseA"/>
    <property type="match status" value="1"/>
</dbReference>
<dbReference type="eggNOG" id="COG1570">
    <property type="taxonomic scope" value="Bacteria"/>
</dbReference>
<gene>
    <name evidence="5" type="primary">xseA</name>
    <name evidence="10" type="ordered locus">Paes_1865</name>
</gene>
<evidence type="ECO:0000256" key="1">
    <source>
        <dbReference type="ARBA" id="ARBA00022490"/>
    </source>
</evidence>
<dbReference type="HOGENOM" id="CLU_023625_2_0_10"/>
<dbReference type="EMBL" id="CP001108">
    <property type="protein sequence ID" value="ACF46877.1"/>
    <property type="molecule type" value="Genomic_DNA"/>
</dbReference>
<evidence type="ECO:0000256" key="6">
    <source>
        <dbReference type="RuleBase" id="RU004355"/>
    </source>
</evidence>
<name>B4S4I1_PROA2</name>
<dbReference type="EC" id="3.1.11.6" evidence="5"/>
<dbReference type="GO" id="GO:0003676">
    <property type="term" value="F:nucleic acid binding"/>
    <property type="evidence" value="ECO:0007669"/>
    <property type="project" value="InterPro"/>
</dbReference>
<dbReference type="HAMAP" id="MF_00378">
    <property type="entry name" value="Exonuc_7_L"/>
    <property type="match status" value="1"/>
</dbReference>
<evidence type="ECO:0000259" key="9">
    <source>
        <dbReference type="Pfam" id="PF13742"/>
    </source>
</evidence>
<dbReference type="GO" id="GO:0008855">
    <property type="term" value="F:exodeoxyribonuclease VII activity"/>
    <property type="evidence" value="ECO:0007669"/>
    <property type="project" value="UniProtKB-UniRule"/>
</dbReference>
<dbReference type="Pfam" id="PF02601">
    <property type="entry name" value="Exonuc_VII_L"/>
    <property type="match status" value="1"/>
</dbReference>
<protein>
    <recommendedName>
        <fullName evidence="5">Exodeoxyribonuclease 7 large subunit</fullName>
        <ecNumber evidence="5">3.1.11.6</ecNumber>
    </recommendedName>
    <alternativeName>
        <fullName evidence="5">Exodeoxyribonuclease VII large subunit</fullName>
        <shortName evidence="5">Exonuclease VII large subunit</shortName>
    </alternativeName>
</protein>
<dbReference type="InterPro" id="IPR020579">
    <property type="entry name" value="Exonuc_VII_lsu_C"/>
</dbReference>
<dbReference type="GO" id="GO:0006308">
    <property type="term" value="P:DNA catabolic process"/>
    <property type="evidence" value="ECO:0007669"/>
    <property type="project" value="UniProtKB-UniRule"/>
</dbReference>
<dbReference type="GO" id="GO:0009318">
    <property type="term" value="C:exodeoxyribonuclease VII complex"/>
    <property type="evidence" value="ECO:0007669"/>
    <property type="project" value="UniProtKB-UniRule"/>
</dbReference>
<keyword evidence="1 5" id="KW-0963">Cytoplasm</keyword>
<feature type="coiled-coil region" evidence="7">
    <location>
        <begin position="274"/>
        <end position="301"/>
    </location>
</feature>
<dbReference type="InterPro" id="IPR025824">
    <property type="entry name" value="OB-fold_nuc-bd_dom"/>
</dbReference>
<feature type="domain" description="Exonuclease VII large subunit C-terminal" evidence="8">
    <location>
        <begin position="121"/>
        <end position="320"/>
    </location>
</feature>
<comment type="subunit">
    <text evidence="5">Heterooligomer composed of large and small subunits.</text>
</comment>
<evidence type="ECO:0000256" key="2">
    <source>
        <dbReference type="ARBA" id="ARBA00022722"/>
    </source>
</evidence>
<dbReference type="PANTHER" id="PTHR30008">
    <property type="entry name" value="EXODEOXYRIBONUCLEASE 7 LARGE SUBUNIT"/>
    <property type="match status" value="1"/>
</dbReference>
<dbReference type="AlphaFoldDB" id="B4S4I1"/>
<evidence type="ECO:0000313" key="10">
    <source>
        <dbReference type="EMBL" id="ACF46877.1"/>
    </source>
</evidence>
<proteinExistence type="inferred from homology"/>
<evidence type="ECO:0000259" key="8">
    <source>
        <dbReference type="Pfam" id="PF02601"/>
    </source>
</evidence>
<organism evidence="10 11">
    <name type="scientific">Prosthecochloris aestuarii (strain DSM 271 / SK 413)</name>
    <dbReference type="NCBI Taxonomy" id="290512"/>
    <lineage>
        <taxon>Bacteria</taxon>
        <taxon>Pseudomonadati</taxon>
        <taxon>Chlorobiota</taxon>
        <taxon>Chlorobiia</taxon>
        <taxon>Chlorobiales</taxon>
        <taxon>Chlorobiaceae</taxon>
        <taxon>Prosthecochloris</taxon>
    </lineage>
</organism>
<comment type="similarity">
    <text evidence="5 6">Belongs to the XseA family.</text>
</comment>
<evidence type="ECO:0000256" key="4">
    <source>
        <dbReference type="ARBA" id="ARBA00022839"/>
    </source>
</evidence>
<keyword evidence="3 5" id="KW-0378">Hydrolase</keyword>
<evidence type="ECO:0000256" key="5">
    <source>
        <dbReference type="HAMAP-Rule" id="MF_00378"/>
    </source>
</evidence>
<evidence type="ECO:0000313" key="11">
    <source>
        <dbReference type="Proteomes" id="UP000002725"/>
    </source>
</evidence>
<dbReference type="Proteomes" id="UP000002725">
    <property type="component" value="Chromosome"/>
</dbReference>
<comment type="function">
    <text evidence="5">Bidirectionally degrades single-stranded DNA into large acid-insoluble oligonucleotides, which are then degraded further into small acid-soluble oligonucleotides.</text>
</comment>
<dbReference type="CDD" id="cd04489">
    <property type="entry name" value="ExoVII_LU_OBF"/>
    <property type="match status" value="1"/>
</dbReference>
<dbReference type="RefSeq" id="WP_012506410.1">
    <property type="nucleotide sequence ID" value="NC_011059.1"/>
</dbReference>
<dbReference type="InterPro" id="IPR003753">
    <property type="entry name" value="Exonuc_VII_L"/>
</dbReference>
<dbReference type="KEGG" id="paa:Paes_1865"/>
<dbReference type="PANTHER" id="PTHR30008:SF0">
    <property type="entry name" value="EXODEOXYRIBONUCLEASE 7 LARGE SUBUNIT"/>
    <property type="match status" value="1"/>
</dbReference>
<keyword evidence="11" id="KW-1185">Reference proteome</keyword>
<dbReference type="GO" id="GO:0005737">
    <property type="term" value="C:cytoplasm"/>
    <property type="evidence" value="ECO:0007669"/>
    <property type="project" value="UniProtKB-SubCell"/>
</dbReference>
<feature type="domain" description="OB-fold nucleic acid binding" evidence="9">
    <location>
        <begin position="5"/>
        <end position="97"/>
    </location>
</feature>
<reference evidence="10" key="1">
    <citation type="submission" date="2008-06" db="EMBL/GenBank/DDBJ databases">
        <title>Complete sequence of chromosome of Prosthecochloris aestuarii DSM 271.</title>
        <authorList>
            <consortium name="US DOE Joint Genome Institute"/>
            <person name="Lucas S."/>
            <person name="Copeland A."/>
            <person name="Lapidus A."/>
            <person name="Glavina del Rio T."/>
            <person name="Dalin E."/>
            <person name="Tice H."/>
            <person name="Bruce D."/>
            <person name="Goodwin L."/>
            <person name="Pitluck S."/>
            <person name="Schmutz J."/>
            <person name="Larimer F."/>
            <person name="Land M."/>
            <person name="Hauser L."/>
            <person name="Kyrpides N."/>
            <person name="Anderson I."/>
            <person name="Liu Z."/>
            <person name="Li T."/>
            <person name="Zhao F."/>
            <person name="Overmann J."/>
            <person name="Bryant D.A."/>
            <person name="Richardson P."/>
        </authorList>
    </citation>
    <scope>NUCLEOTIDE SEQUENCE [LARGE SCALE GENOMIC DNA]</scope>
    <source>
        <strain evidence="10">DSM 271</strain>
    </source>
</reference>
<sequence>MQQILSVSELTLNIKNRLESAFPTVTVRGEISNFRLPASGHIYMTLKDEDAQIPAVIWKNVRLRLPAELRDGMEIIAAGRLEVYPPSGRYQLICTSLTLAGEGMLQQAFAMLLQKLAAAGYFNVEHKKPLPAYPETIALVTSPTGAVIKDMGDVLSRRFPAASLLLYPVKVQGEGAVNNIIDALEYFNTTTVDQHRPDLIIVARGGGSLEDLQAFNEERVAMAIFHSSIPVISAVGHETDFTIADMVADVRAGTPSIAAEIAVPDKEELLQKINTLAQRQLSSLNTRIDGAEREIDSLTGSYAFNRPKVLCKQLDAEITTIIGFMSRSLKGRIEHIEQRFSAAEGRLSLLDYRNVLRRGFALIKTESGYITTSRDMARKKRASAVFYDGEIPIMTDGSDKGDEQVQDPHEY</sequence>